<protein>
    <recommendedName>
        <fullName evidence="1">DUF1846 domain-containing protein</fullName>
    </recommendedName>
</protein>
<accession>F7KXK4</accession>
<sequence length="65" mass="7120">MIALSITAATNSMAEVALSKLSQLEGVQAHSTHILGRNDEQSLRKLGIDVTSDQVFPTENLYYNQ</sequence>
<dbReference type="InterPro" id="IPR048441">
    <property type="entry name" value="DUF1846_C"/>
</dbReference>
<name>F7KXK4_9FUSO</name>
<comment type="caution">
    <text evidence="2">The sequence shown here is derived from an EMBL/GenBank/DDBJ whole genome shotgun (WGS) entry which is preliminary data.</text>
</comment>
<dbReference type="AlphaFoldDB" id="F7KXK4"/>
<dbReference type="Pfam" id="PF20921">
    <property type="entry name" value="DUF1846_C"/>
    <property type="match status" value="1"/>
</dbReference>
<evidence type="ECO:0000313" key="2">
    <source>
        <dbReference type="EMBL" id="EGN63987.1"/>
    </source>
</evidence>
<dbReference type="EMBL" id="ACUO01000006">
    <property type="protein sequence ID" value="EGN63987.1"/>
    <property type="molecule type" value="Genomic_DNA"/>
</dbReference>
<dbReference type="Gene3D" id="3.40.140.40">
    <property type="entry name" value="Domain of unknown function (DUF1846), C-terminal subdomain"/>
    <property type="match status" value="1"/>
</dbReference>
<proteinExistence type="predicted"/>
<reference evidence="2" key="1">
    <citation type="submission" date="2011-05" db="EMBL/GenBank/DDBJ databases">
        <title>The Genome Sequence of Fusobacterium sp. 11_3_2.</title>
        <authorList>
            <consortium name="The Broad Institute Genome Sequencing Platform"/>
            <person name="Earl A."/>
            <person name="Ward D."/>
            <person name="Feldgarden M."/>
            <person name="Gevers D."/>
            <person name="Sibley C.D."/>
            <person name="White A.P."/>
            <person name="Crowley S."/>
            <person name="Surette M."/>
            <person name="Strauss J.C."/>
            <person name="Ambrose C.E."/>
            <person name="Allen-Vercoe E."/>
            <person name="Young S.K."/>
            <person name="Zeng Q."/>
            <person name="Gargeya S."/>
            <person name="Fitzgerald M."/>
            <person name="Haas B."/>
            <person name="Abouelleil A."/>
            <person name="Alvarado L."/>
            <person name="Arachchi H.M."/>
            <person name="Berlin A."/>
            <person name="Brown A."/>
            <person name="Chapman S.B."/>
            <person name="Chen Z."/>
            <person name="Dunbar C."/>
            <person name="Freedman E."/>
            <person name="Gearin G."/>
            <person name="Gellesch M."/>
            <person name="Goldberg J."/>
            <person name="Griggs A."/>
            <person name="Gujja S."/>
            <person name="Heiman D."/>
            <person name="Howarth C."/>
            <person name="Larson L."/>
            <person name="Lui A."/>
            <person name="MacDonald P.J.P."/>
            <person name="Mehta T."/>
            <person name="Montmayeur A."/>
            <person name="Murphy C."/>
            <person name="Neiman D."/>
            <person name="Pearson M."/>
            <person name="Priest M."/>
            <person name="Roberts A."/>
            <person name="Saif S."/>
            <person name="Shea T."/>
            <person name="Shenoy N."/>
            <person name="Sisk P."/>
            <person name="Stolte C."/>
            <person name="Sykes S."/>
            <person name="Wortman J."/>
            <person name="Nusbaum C."/>
            <person name="Birren B."/>
        </authorList>
    </citation>
    <scope>NUCLEOTIDE SEQUENCE [LARGE SCALE GENOMIC DNA]</scope>
    <source>
        <strain evidence="2">11_3_2</strain>
    </source>
</reference>
<dbReference type="PATRIC" id="fig|457403.8.peg.326"/>
<evidence type="ECO:0000313" key="3">
    <source>
        <dbReference type="Proteomes" id="UP000004160"/>
    </source>
</evidence>
<dbReference type="Proteomes" id="UP000004160">
    <property type="component" value="Unassembled WGS sequence"/>
</dbReference>
<organism evidence="2 3">
    <name type="scientific">Fusobacterium animalis 11_3_2</name>
    <dbReference type="NCBI Taxonomy" id="457403"/>
    <lineage>
        <taxon>Bacteria</taxon>
        <taxon>Fusobacteriati</taxon>
        <taxon>Fusobacteriota</taxon>
        <taxon>Fusobacteriia</taxon>
        <taxon>Fusobacteriales</taxon>
        <taxon>Fusobacteriaceae</taxon>
        <taxon>Fusobacterium</taxon>
    </lineage>
</organism>
<feature type="domain" description="DUF1846" evidence="1">
    <location>
        <begin position="1"/>
        <end position="62"/>
    </location>
</feature>
<keyword evidence="3" id="KW-1185">Reference proteome</keyword>
<dbReference type="HOGENOM" id="CLU_194413_0_0_0"/>
<evidence type="ECO:0000259" key="1">
    <source>
        <dbReference type="Pfam" id="PF20921"/>
    </source>
</evidence>
<gene>
    <name evidence="2" type="ORF">HMPREF0401_00325</name>
</gene>